<evidence type="ECO:0000313" key="1">
    <source>
        <dbReference type="EMBL" id="DBA56165.1"/>
    </source>
</evidence>
<proteinExistence type="predicted"/>
<name>A0AAT9JM47_9CAUD</name>
<protein>
    <submittedName>
        <fullName evidence="1">Uncharacterized protein</fullName>
    </submittedName>
</protein>
<sequence>MFAVSMPTTLFLDKGCGFFISLLFGVAVSAALPQWISAPCAEVCRWRDEERAASFFAPTQQYSVMPTTLNPAQREKQSTPLRTCPSHENARRNRLAAYRRLSQNFPVGALHPEKLFMFAVSYISKERDAASDLGADFLYPHLSTYRYSTPSWQLNGSTAPCECRTEGKAVPSFYLQSNKHNSVMSYTEKDVCRGSLVSPSDTCPSYENARRNRLAAYRRLSRNFPIGALHPEKLFMFAVHSINEERNTASSLRADFLYPNLNQYGYSTPSSSVNAPTALREWNAEGKAVPSLFYSPNKHNSVMHSTEKNVCRGSLVSPSDTCPSYENARLRLTFLRLTIMSWMETAIRSEFPHATKARYRIRKGRRGRCTFYASVRSHGVYLSFHSVTLDGLSEQIRTAAATHRLATGGATNNIQSLSL</sequence>
<organism evidence="1">
    <name type="scientific">Porphyromonas phage phage029a_Kyudai3</name>
    <dbReference type="NCBI Taxonomy" id="3154119"/>
    <lineage>
        <taxon>Viruses</taxon>
        <taxon>Duplodnaviria</taxon>
        <taxon>Heunggongvirae</taxon>
        <taxon>Uroviricota</taxon>
        <taxon>Caudoviricetes</taxon>
        <taxon>Nixviridae</taxon>
        <taxon>Haasevirus</taxon>
        <taxon>Haasevirus pging00V</taxon>
    </lineage>
</organism>
<reference evidence="1" key="2">
    <citation type="submission" date="2024-05" db="EMBL/GenBank/DDBJ databases">
        <authorList>
            <person name="Matrishin C.B."/>
            <person name="Kauffman K.M."/>
        </authorList>
    </citation>
    <scope>NUCLEOTIDE SEQUENCE</scope>
</reference>
<reference evidence="1" key="1">
    <citation type="journal article" date="2023" name="Microbiome">
        <title>Phages are unrecognized players in the ecology of the oral pathogen Porphyromonas gingivalis.</title>
        <authorList>
            <person name="Matrishin C.B."/>
            <person name="Haase E.M."/>
            <person name="Dewhirst F.E."/>
            <person name="Mark Welch J.L."/>
            <person name="Miranda-Sanchez F."/>
            <person name="Chen T."/>
            <person name="MacFarland D.C."/>
            <person name="Kauffman K.M."/>
        </authorList>
    </citation>
    <scope>NUCLEOTIDE SEQUENCE</scope>
</reference>
<accession>A0AAT9JM47</accession>
<dbReference type="EMBL" id="BK068110">
    <property type="protein sequence ID" value="DBA56165.1"/>
    <property type="molecule type" value="Genomic_DNA"/>
</dbReference>